<feature type="domain" description="DCUN1" evidence="4">
    <location>
        <begin position="203"/>
        <end position="415"/>
    </location>
</feature>
<name>A0AAW0CB79_9AGAR</name>
<keyword evidence="3" id="KW-0472">Membrane</keyword>
<feature type="region of interest" description="Disordered" evidence="2">
    <location>
        <begin position="1"/>
        <end position="88"/>
    </location>
</feature>
<protein>
    <recommendedName>
        <fullName evidence="1">Defective in cullin neddylation protein</fullName>
    </recommendedName>
</protein>
<evidence type="ECO:0000256" key="1">
    <source>
        <dbReference type="RuleBase" id="RU410713"/>
    </source>
</evidence>
<evidence type="ECO:0000256" key="3">
    <source>
        <dbReference type="SAM" id="Phobius"/>
    </source>
</evidence>
<dbReference type="Proteomes" id="UP001362999">
    <property type="component" value="Unassembled WGS sequence"/>
</dbReference>
<proteinExistence type="predicted"/>
<feature type="compositionally biased region" description="Basic residues" evidence="2">
    <location>
        <begin position="79"/>
        <end position="88"/>
    </location>
</feature>
<dbReference type="GO" id="GO:0097602">
    <property type="term" value="F:cullin family protein binding"/>
    <property type="evidence" value="ECO:0007669"/>
    <property type="project" value="TreeGrafter"/>
</dbReference>
<dbReference type="Pfam" id="PF03556">
    <property type="entry name" value="Cullin_binding"/>
    <property type="match status" value="1"/>
</dbReference>
<dbReference type="Gene3D" id="1.10.238.200">
    <property type="entry name" value="Cullin, PONY binding domain"/>
    <property type="match status" value="1"/>
</dbReference>
<sequence>MPPKRKRADDTGAEDASSTRATRSSARNSAGSSKDDIVAPAPVKKASTKAATKKSDKTEAPAAKKAKTSKATTSTTKSATKKTAPKKSKKMVDVSCVPLCFLVLVALLCSPVSSPLLPLLLYAFMPSNSPLHATSISWAQKLSSDDGESFVDDEPSTSKSIRPIPDSIPPSLPPLEITLQPKSKAAAPTSPTKQASVSKTEPYSADRAAILFKKYVDEDDPSVIGPEGFSNLCTEAQIPLDGAGPLILAWQLNAKEMGKFSKEEWTKGTESLKISSLSGLSTVVSDLDALLIQGKPVAKASGRNDKSPVGKFAADPKAAFQTLYTFCFALAKPEQSRNIDMETSTALWSVLLVPKYPLMSEVLEFISEKGSYKATNKDLWSMMLEFCQTVNPTLQDYEADGAWPTLLDDFVAWKKAKLGNGVAPAE</sequence>
<evidence type="ECO:0000313" key="5">
    <source>
        <dbReference type="EMBL" id="KAK7035757.1"/>
    </source>
</evidence>
<dbReference type="InterPro" id="IPR042460">
    <property type="entry name" value="DCN1-like_PONY"/>
</dbReference>
<reference evidence="5 6" key="1">
    <citation type="journal article" date="2024" name="J Genomics">
        <title>Draft genome sequencing and assembly of Favolaschia claudopus CIRM-BRFM 2984 isolated from oak limbs.</title>
        <authorList>
            <person name="Navarro D."/>
            <person name="Drula E."/>
            <person name="Chaduli D."/>
            <person name="Cazenave R."/>
            <person name="Ahrendt S."/>
            <person name="Wang J."/>
            <person name="Lipzen A."/>
            <person name="Daum C."/>
            <person name="Barry K."/>
            <person name="Grigoriev I.V."/>
            <person name="Favel A."/>
            <person name="Rosso M.N."/>
            <person name="Martin F."/>
        </authorList>
    </citation>
    <scope>NUCLEOTIDE SEQUENCE [LARGE SCALE GENOMIC DNA]</scope>
    <source>
        <strain evidence="5 6">CIRM-BRFM 2984</strain>
    </source>
</reference>
<comment type="caution">
    <text evidence="5">The sequence shown here is derived from an EMBL/GenBank/DDBJ whole genome shotgun (WGS) entry which is preliminary data.</text>
</comment>
<feature type="compositionally biased region" description="Polar residues" evidence="2">
    <location>
        <begin position="189"/>
        <end position="201"/>
    </location>
</feature>
<comment type="function">
    <text evidence="1">Neddylation of cullins play an essential role in the regulation of SCF-type complexes activity.</text>
</comment>
<evidence type="ECO:0000256" key="2">
    <source>
        <dbReference type="SAM" id="MobiDB-lite"/>
    </source>
</evidence>
<keyword evidence="3" id="KW-1133">Transmembrane helix</keyword>
<feature type="compositionally biased region" description="Low complexity" evidence="2">
    <location>
        <begin position="16"/>
        <end position="50"/>
    </location>
</feature>
<keyword evidence="6" id="KW-1185">Reference proteome</keyword>
<dbReference type="InterPro" id="IPR005176">
    <property type="entry name" value="PONY_dom"/>
</dbReference>
<keyword evidence="3" id="KW-0812">Transmembrane</keyword>
<dbReference type="EMBL" id="JAWWNJ010000019">
    <property type="protein sequence ID" value="KAK7035757.1"/>
    <property type="molecule type" value="Genomic_DNA"/>
</dbReference>
<feature type="region of interest" description="Disordered" evidence="2">
    <location>
        <begin position="145"/>
        <end position="201"/>
    </location>
</feature>
<organism evidence="5 6">
    <name type="scientific">Favolaschia claudopus</name>
    <dbReference type="NCBI Taxonomy" id="2862362"/>
    <lineage>
        <taxon>Eukaryota</taxon>
        <taxon>Fungi</taxon>
        <taxon>Dikarya</taxon>
        <taxon>Basidiomycota</taxon>
        <taxon>Agaricomycotina</taxon>
        <taxon>Agaricomycetes</taxon>
        <taxon>Agaricomycetidae</taxon>
        <taxon>Agaricales</taxon>
        <taxon>Marasmiineae</taxon>
        <taxon>Mycenaceae</taxon>
        <taxon>Favolaschia</taxon>
    </lineage>
</organism>
<dbReference type="GO" id="GO:0000151">
    <property type="term" value="C:ubiquitin ligase complex"/>
    <property type="evidence" value="ECO:0007669"/>
    <property type="project" value="TreeGrafter"/>
</dbReference>
<dbReference type="PROSITE" id="PS51229">
    <property type="entry name" value="DCUN1"/>
    <property type="match status" value="1"/>
</dbReference>
<feature type="transmembrane region" description="Helical" evidence="3">
    <location>
        <begin position="96"/>
        <end position="125"/>
    </location>
</feature>
<dbReference type="PANTHER" id="PTHR12281">
    <property type="entry name" value="RP42 RELATED"/>
    <property type="match status" value="1"/>
</dbReference>
<evidence type="ECO:0000259" key="4">
    <source>
        <dbReference type="PROSITE" id="PS51229"/>
    </source>
</evidence>
<accession>A0AAW0CB79</accession>
<feature type="compositionally biased region" description="Low complexity" evidence="2">
    <location>
        <begin position="69"/>
        <end position="78"/>
    </location>
</feature>
<dbReference type="PANTHER" id="PTHR12281:SF12">
    <property type="entry name" value="DEFECTIVE IN CULLIN NEDDYLATION PROTEIN"/>
    <property type="match status" value="1"/>
</dbReference>
<gene>
    <name evidence="5" type="ORF">R3P38DRAFT_3263247</name>
</gene>
<feature type="compositionally biased region" description="Acidic residues" evidence="2">
    <location>
        <begin position="145"/>
        <end position="155"/>
    </location>
</feature>
<evidence type="ECO:0000313" key="6">
    <source>
        <dbReference type="Proteomes" id="UP001362999"/>
    </source>
</evidence>
<dbReference type="GO" id="GO:0031624">
    <property type="term" value="F:ubiquitin conjugating enzyme binding"/>
    <property type="evidence" value="ECO:0007669"/>
    <property type="project" value="TreeGrafter"/>
</dbReference>
<dbReference type="InterPro" id="IPR014764">
    <property type="entry name" value="DCN-prot"/>
</dbReference>
<dbReference type="GO" id="GO:0045116">
    <property type="term" value="P:protein neddylation"/>
    <property type="evidence" value="ECO:0007669"/>
    <property type="project" value="TreeGrafter"/>
</dbReference>
<dbReference type="Gene3D" id="1.10.238.10">
    <property type="entry name" value="EF-hand"/>
    <property type="match status" value="1"/>
</dbReference>
<dbReference type="AlphaFoldDB" id="A0AAW0CB79"/>
<dbReference type="GO" id="GO:0032182">
    <property type="term" value="F:ubiquitin-like protein binding"/>
    <property type="evidence" value="ECO:0007669"/>
    <property type="project" value="TreeGrafter"/>
</dbReference>